<sequence>MPQAAGRSKPPGIALRLKFADESFDGLGMLRKIQHRSAAECVSAFTRHTTQTMTGEQAFKCVEHPQLRVAFALPGFKQP</sequence>
<name>A0AA40NZP1_9PSED</name>
<proteinExistence type="predicted"/>
<reference evidence="1 2" key="1">
    <citation type="submission" date="2015-09" db="EMBL/GenBank/DDBJ databases">
        <title>Genome announcement of multiple Pseudomonas syringae strains.</title>
        <authorList>
            <person name="Thakur S."/>
            <person name="Wang P.W."/>
            <person name="Gong Y."/>
            <person name="Weir B.S."/>
            <person name="Guttman D.S."/>
        </authorList>
    </citation>
    <scope>NUCLEOTIDE SEQUENCE [LARGE SCALE GENOMIC DNA]</scope>
    <source>
        <strain evidence="1 2">ICMP9151</strain>
    </source>
</reference>
<dbReference type="EMBL" id="LJRO01000478">
    <property type="protein sequence ID" value="KPY91527.1"/>
    <property type="molecule type" value="Genomic_DNA"/>
</dbReference>
<protein>
    <submittedName>
        <fullName evidence="1">Uncharacterized protein</fullName>
    </submittedName>
</protein>
<evidence type="ECO:0000313" key="2">
    <source>
        <dbReference type="Proteomes" id="UP000050523"/>
    </source>
</evidence>
<dbReference type="AlphaFoldDB" id="A0AA40NZP1"/>
<accession>A0AA40NZP1</accession>
<evidence type="ECO:0000313" key="1">
    <source>
        <dbReference type="EMBL" id="KPY91527.1"/>
    </source>
</evidence>
<dbReference type="Proteomes" id="UP000050523">
    <property type="component" value="Unassembled WGS sequence"/>
</dbReference>
<gene>
    <name evidence="1" type="ORF">ALO43_200106</name>
</gene>
<organism evidence="1 2">
    <name type="scientific">Pseudomonas tremae</name>
    <dbReference type="NCBI Taxonomy" id="200454"/>
    <lineage>
        <taxon>Bacteria</taxon>
        <taxon>Pseudomonadati</taxon>
        <taxon>Pseudomonadota</taxon>
        <taxon>Gammaproteobacteria</taxon>
        <taxon>Pseudomonadales</taxon>
        <taxon>Pseudomonadaceae</taxon>
        <taxon>Pseudomonas</taxon>
    </lineage>
</organism>
<comment type="caution">
    <text evidence="1">The sequence shown here is derived from an EMBL/GenBank/DDBJ whole genome shotgun (WGS) entry which is preliminary data.</text>
</comment>